<dbReference type="PROSITE" id="PS00018">
    <property type="entry name" value="EF_HAND_1"/>
    <property type="match status" value="2"/>
</dbReference>
<evidence type="ECO:0000256" key="2">
    <source>
        <dbReference type="ARBA" id="ARBA00022737"/>
    </source>
</evidence>
<evidence type="ECO:0000313" key="5">
    <source>
        <dbReference type="EMBL" id="TRY61065.1"/>
    </source>
</evidence>
<evidence type="ECO:0000313" key="6">
    <source>
        <dbReference type="Proteomes" id="UP000318571"/>
    </source>
</evidence>
<dbReference type="PANTHER" id="PTHR23104">
    <property type="entry name" value="MULTIPLE COAGULATION FACTOR DEFICIENCY PROTEIN 2 NEURAL STEM CELL DERIVED NEURONAL SURVIVAL PROTEIN"/>
    <property type="match status" value="1"/>
</dbReference>
<dbReference type="STRING" id="6832.A0A553N6J9"/>
<keyword evidence="3" id="KW-0106">Calcium</keyword>
<dbReference type="Gene3D" id="1.10.238.10">
    <property type="entry name" value="EF-hand"/>
    <property type="match status" value="1"/>
</dbReference>
<evidence type="ECO:0000256" key="1">
    <source>
        <dbReference type="ARBA" id="ARBA00022729"/>
    </source>
</evidence>
<dbReference type="Proteomes" id="UP000318571">
    <property type="component" value="Chromosome 8"/>
</dbReference>
<dbReference type="SUPFAM" id="SSF47473">
    <property type="entry name" value="EF-hand"/>
    <property type="match status" value="1"/>
</dbReference>
<keyword evidence="1" id="KW-0732">Signal</keyword>
<feature type="domain" description="EF-hand" evidence="4">
    <location>
        <begin position="66"/>
        <end position="101"/>
    </location>
</feature>
<comment type="caution">
    <text evidence="5">The sequence shown here is derived from an EMBL/GenBank/DDBJ whole genome shotgun (WGS) entry which is preliminary data.</text>
</comment>
<dbReference type="InterPro" id="IPR052110">
    <property type="entry name" value="MCFD2-like"/>
</dbReference>
<dbReference type="PANTHER" id="PTHR23104:SF1">
    <property type="entry name" value="EF-HAND DOMAIN-CONTAINING PROTEIN"/>
    <property type="match status" value="1"/>
</dbReference>
<dbReference type="PROSITE" id="PS50222">
    <property type="entry name" value="EF_HAND_2"/>
    <property type="match status" value="2"/>
</dbReference>
<reference evidence="5 6" key="1">
    <citation type="journal article" date="2018" name="Nat. Ecol. Evol.">
        <title>Genomic signatures of mitonuclear coevolution across populations of Tigriopus californicus.</title>
        <authorList>
            <person name="Barreto F.S."/>
            <person name="Watson E.T."/>
            <person name="Lima T.G."/>
            <person name="Willett C.S."/>
            <person name="Edmands S."/>
            <person name="Li W."/>
            <person name="Burton R.S."/>
        </authorList>
    </citation>
    <scope>NUCLEOTIDE SEQUENCE [LARGE SCALE GENOMIC DNA]</scope>
    <source>
        <strain evidence="5 6">San Diego</strain>
    </source>
</reference>
<dbReference type="InterPro" id="IPR002048">
    <property type="entry name" value="EF_hand_dom"/>
</dbReference>
<keyword evidence="2" id="KW-0677">Repeat</keyword>
<dbReference type="OMA" id="KHTHEPH"/>
<proteinExistence type="predicted"/>
<sequence length="101" mass="12213">MKEHLKEEYISLDTLDEPQLLAQYFRNFDLDKNGRVDGLELIKSLHKMNVEHGHEAENSNFLIDDELVEEMDIELKFYDMNDDGYITYVEFIRRHRERMDT</sequence>
<dbReference type="Pfam" id="PF13202">
    <property type="entry name" value="EF-hand_5"/>
    <property type="match status" value="2"/>
</dbReference>
<gene>
    <name evidence="5" type="ORF">TCAL_05691</name>
</gene>
<organism evidence="5 6">
    <name type="scientific">Tigriopus californicus</name>
    <name type="common">Marine copepod</name>
    <dbReference type="NCBI Taxonomy" id="6832"/>
    <lineage>
        <taxon>Eukaryota</taxon>
        <taxon>Metazoa</taxon>
        <taxon>Ecdysozoa</taxon>
        <taxon>Arthropoda</taxon>
        <taxon>Crustacea</taxon>
        <taxon>Multicrustacea</taxon>
        <taxon>Hexanauplia</taxon>
        <taxon>Copepoda</taxon>
        <taxon>Harpacticoida</taxon>
        <taxon>Harpacticidae</taxon>
        <taxon>Tigriopus</taxon>
    </lineage>
</organism>
<dbReference type="InterPro" id="IPR011992">
    <property type="entry name" value="EF-hand-dom_pair"/>
</dbReference>
<keyword evidence="6" id="KW-1185">Reference proteome</keyword>
<dbReference type="GO" id="GO:0005509">
    <property type="term" value="F:calcium ion binding"/>
    <property type="evidence" value="ECO:0007669"/>
    <property type="project" value="InterPro"/>
</dbReference>
<dbReference type="AlphaFoldDB" id="A0A553N6J9"/>
<evidence type="ECO:0000259" key="4">
    <source>
        <dbReference type="PROSITE" id="PS50222"/>
    </source>
</evidence>
<protein>
    <recommendedName>
        <fullName evidence="4">EF-hand domain-containing protein</fullName>
    </recommendedName>
</protein>
<accession>A0A553N6J9</accession>
<dbReference type="InterPro" id="IPR018247">
    <property type="entry name" value="EF_Hand_1_Ca_BS"/>
</dbReference>
<dbReference type="EMBL" id="VCGU01000459">
    <property type="protein sequence ID" value="TRY61065.1"/>
    <property type="molecule type" value="Genomic_DNA"/>
</dbReference>
<evidence type="ECO:0000256" key="3">
    <source>
        <dbReference type="ARBA" id="ARBA00022837"/>
    </source>
</evidence>
<name>A0A553N6J9_TIGCA</name>
<feature type="domain" description="EF-hand" evidence="4">
    <location>
        <begin position="16"/>
        <end position="51"/>
    </location>
</feature>